<dbReference type="VEuPathDB" id="AmoebaDB:ACA1_161520"/>
<accession>L8GZW0</accession>
<name>L8GZW0_ACACF</name>
<dbReference type="InterPro" id="IPR011009">
    <property type="entry name" value="Kinase-like_dom_sf"/>
</dbReference>
<protein>
    <submittedName>
        <fullName evidence="5">Protein kinase domain containing protein</fullName>
    </submittedName>
</protein>
<dbReference type="SMART" id="SM00220">
    <property type="entry name" value="S_TKc"/>
    <property type="match status" value="1"/>
</dbReference>
<feature type="compositionally biased region" description="Low complexity" evidence="3">
    <location>
        <begin position="416"/>
        <end position="435"/>
    </location>
</feature>
<dbReference type="GO" id="GO:0005524">
    <property type="term" value="F:ATP binding"/>
    <property type="evidence" value="ECO:0007669"/>
    <property type="project" value="UniProtKB-KW"/>
</dbReference>
<organism evidence="5 6">
    <name type="scientific">Acanthamoeba castellanii (strain ATCC 30010 / Neff)</name>
    <dbReference type="NCBI Taxonomy" id="1257118"/>
    <lineage>
        <taxon>Eukaryota</taxon>
        <taxon>Amoebozoa</taxon>
        <taxon>Discosea</taxon>
        <taxon>Longamoebia</taxon>
        <taxon>Centramoebida</taxon>
        <taxon>Acanthamoebidae</taxon>
        <taxon>Acanthamoeba</taxon>
    </lineage>
</organism>
<dbReference type="EMBL" id="KB007961">
    <property type="protein sequence ID" value="ELR18048.1"/>
    <property type="molecule type" value="Genomic_DNA"/>
</dbReference>
<dbReference type="GeneID" id="14918840"/>
<dbReference type="PANTHER" id="PTHR48012">
    <property type="entry name" value="STERILE20-LIKE KINASE, ISOFORM B-RELATED"/>
    <property type="match status" value="1"/>
</dbReference>
<dbReference type="STRING" id="1257118.L8GZW0"/>
<dbReference type="PANTHER" id="PTHR48012:SF2">
    <property type="entry name" value="STERILE20-LIKE KINASE, ISOFORM B"/>
    <property type="match status" value="1"/>
</dbReference>
<feature type="domain" description="Protein kinase" evidence="4">
    <location>
        <begin position="67"/>
        <end position="359"/>
    </location>
</feature>
<dbReference type="Proteomes" id="UP000011083">
    <property type="component" value="Unassembled WGS sequence"/>
</dbReference>
<keyword evidence="1" id="KW-0547">Nucleotide-binding</keyword>
<feature type="region of interest" description="Disordered" evidence="3">
    <location>
        <begin position="1"/>
        <end position="45"/>
    </location>
</feature>
<dbReference type="SUPFAM" id="SSF56112">
    <property type="entry name" value="Protein kinase-like (PK-like)"/>
    <property type="match status" value="1"/>
</dbReference>
<dbReference type="Pfam" id="PF00069">
    <property type="entry name" value="Pkinase"/>
    <property type="match status" value="1"/>
</dbReference>
<dbReference type="OMA" id="ASELWIM"/>
<dbReference type="GO" id="GO:0004674">
    <property type="term" value="F:protein serine/threonine kinase activity"/>
    <property type="evidence" value="ECO:0007669"/>
    <property type="project" value="TreeGrafter"/>
</dbReference>
<reference evidence="5 6" key="1">
    <citation type="journal article" date="2013" name="Genome Biol.">
        <title>Genome of Acanthamoeba castellanii highlights extensive lateral gene transfer and early evolution of tyrosine kinase signaling.</title>
        <authorList>
            <person name="Clarke M."/>
            <person name="Lohan A.J."/>
            <person name="Liu B."/>
            <person name="Lagkouvardos I."/>
            <person name="Roy S."/>
            <person name="Zafar N."/>
            <person name="Bertelli C."/>
            <person name="Schilde C."/>
            <person name="Kianianmomeni A."/>
            <person name="Burglin T.R."/>
            <person name="Frech C."/>
            <person name="Turcotte B."/>
            <person name="Kopec K.O."/>
            <person name="Synnott J.M."/>
            <person name="Choo C."/>
            <person name="Paponov I."/>
            <person name="Finkler A."/>
            <person name="Soon Heng Tan C."/>
            <person name="Hutchins A.P."/>
            <person name="Weinmeier T."/>
            <person name="Rattei T."/>
            <person name="Chu J.S."/>
            <person name="Gimenez G."/>
            <person name="Irimia M."/>
            <person name="Rigden D.J."/>
            <person name="Fitzpatrick D.A."/>
            <person name="Lorenzo-Morales J."/>
            <person name="Bateman A."/>
            <person name="Chiu C.H."/>
            <person name="Tang P."/>
            <person name="Hegemann P."/>
            <person name="Fromm H."/>
            <person name="Raoult D."/>
            <person name="Greub G."/>
            <person name="Miranda-Saavedra D."/>
            <person name="Chen N."/>
            <person name="Nash P."/>
            <person name="Ginger M.L."/>
            <person name="Horn M."/>
            <person name="Schaap P."/>
            <person name="Caler L."/>
            <person name="Loftus B."/>
        </authorList>
    </citation>
    <scope>NUCLEOTIDE SEQUENCE [LARGE SCALE GENOMIC DNA]</scope>
    <source>
        <strain evidence="5 6">Neff</strain>
    </source>
</reference>
<dbReference type="PROSITE" id="PS00108">
    <property type="entry name" value="PROTEIN_KINASE_ST"/>
    <property type="match status" value="1"/>
</dbReference>
<feature type="region of interest" description="Disordered" evidence="3">
    <location>
        <begin position="59"/>
        <end position="81"/>
    </location>
</feature>
<dbReference type="AlphaFoldDB" id="L8GZW0"/>
<dbReference type="PROSITE" id="PS50011">
    <property type="entry name" value="PROTEIN_KINASE_DOM"/>
    <property type="match status" value="1"/>
</dbReference>
<evidence type="ECO:0000313" key="6">
    <source>
        <dbReference type="Proteomes" id="UP000011083"/>
    </source>
</evidence>
<feature type="compositionally biased region" description="Basic and acidic residues" evidence="3">
    <location>
        <begin position="497"/>
        <end position="506"/>
    </location>
</feature>
<keyword evidence="5" id="KW-0808">Transferase</keyword>
<feature type="compositionally biased region" description="Low complexity" evidence="3">
    <location>
        <begin position="556"/>
        <end position="571"/>
    </location>
</feature>
<keyword evidence="2" id="KW-0067">ATP-binding</keyword>
<evidence type="ECO:0000259" key="4">
    <source>
        <dbReference type="PROSITE" id="PS50011"/>
    </source>
</evidence>
<keyword evidence="5" id="KW-0418">Kinase</keyword>
<dbReference type="KEGG" id="acan:ACA1_161520"/>
<gene>
    <name evidence="5" type="ORF">ACA1_161520</name>
</gene>
<feature type="compositionally biased region" description="Basic residues" evidence="3">
    <location>
        <begin position="537"/>
        <end position="546"/>
    </location>
</feature>
<feature type="region of interest" description="Disordered" evidence="3">
    <location>
        <begin position="416"/>
        <end position="443"/>
    </location>
</feature>
<dbReference type="GO" id="GO:0005737">
    <property type="term" value="C:cytoplasm"/>
    <property type="evidence" value="ECO:0007669"/>
    <property type="project" value="TreeGrafter"/>
</dbReference>
<dbReference type="InterPro" id="IPR050629">
    <property type="entry name" value="STE20/SPS1-PAK"/>
</dbReference>
<dbReference type="Gene3D" id="1.10.510.10">
    <property type="entry name" value="Transferase(Phosphotransferase) domain 1"/>
    <property type="match status" value="1"/>
</dbReference>
<feature type="compositionally biased region" description="Polar residues" evidence="3">
    <location>
        <begin position="29"/>
        <end position="45"/>
    </location>
</feature>
<evidence type="ECO:0000256" key="1">
    <source>
        <dbReference type="ARBA" id="ARBA00022741"/>
    </source>
</evidence>
<dbReference type="RefSeq" id="XP_004340067.1">
    <property type="nucleotide sequence ID" value="XM_004340019.1"/>
</dbReference>
<dbReference type="InterPro" id="IPR008271">
    <property type="entry name" value="Ser/Thr_kinase_AS"/>
</dbReference>
<evidence type="ECO:0000256" key="3">
    <source>
        <dbReference type="SAM" id="MobiDB-lite"/>
    </source>
</evidence>
<evidence type="ECO:0000256" key="2">
    <source>
        <dbReference type="ARBA" id="ARBA00022840"/>
    </source>
</evidence>
<proteinExistence type="predicted"/>
<evidence type="ECO:0000313" key="5">
    <source>
        <dbReference type="EMBL" id="ELR18048.1"/>
    </source>
</evidence>
<keyword evidence="6" id="KW-1185">Reference proteome</keyword>
<sequence length="728" mass="77588">MKKFEEAKKNSGGGGSGKKTTSGDDIYISSPSSTSNVLHVSHSDGTSVSTIVRRLEEHLHETVPPPLQHRSSTNGGGLALKDSASPVAVQTDIPVPPPSPSTSGKKANKLMAKLSKKSAAPVEFLMALKIIPMLTAGKNVEDVSREINVLRRCRHPNIVSYYGSATTASELWIMMEYCVHGSLGSIIDTFKAVEKQLTEKQLAHILYQAITGLAYLHNDQIKVIHRDLKCGNILMGEDGVVKLADFGISFQQTGSRSKAATMIGTPLFMSPEMLSGDPYNAKSDIWSLGITAIEMADGVPPYFKDHQMRALFRIMHEDPPTLAEPQKWSPQFVSFIDACLKKEPTERLSALALLEHEFLRQVKPEDTKAVMKQLLAQYEEARREVRRRRAEKNGGVGDLCLNFACGGGGGLTTLSTLSTATETPPGSGAAASRAGGRSGLTTLDSPEEVVKLRSSNSAPTLGLHVRSDSVSAEPSLGQAQGGGLSTTSEEDDDDVERVERRRKDESEERNESEDRAASKKARRKSGKSEKNKNSNNNKKKSHKKRNHSLDAQPIMTATTSTATTTATAATAGGNKADRRNTLVQMHGGQSSMAFFTGLRQGAQQLLSGAPQAPPPPSSDDIAATEPRTIEEHLRGEGALAAAGTAAAAGAAAAGAEAGGQAGPAVAGPPKTMAELARVVGAEGLDEYLAMPLVQLIYELHQLKLLHTAALDNDQPRGSNESGSGKTRK</sequence>
<feature type="region of interest" description="Disordered" evidence="3">
    <location>
        <begin position="467"/>
        <end position="577"/>
    </location>
</feature>
<dbReference type="InterPro" id="IPR000719">
    <property type="entry name" value="Prot_kinase_dom"/>
</dbReference>